<dbReference type="SUPFAM" id="SSF53098">
    <property type="entry name" value="Ribonuclease H-like"/>
    <property type="match status" value="1"/>
</dbReference>
<evidence type="ECO:0000313" key="21">
    <source>
        <dbReference type="EMBL" id="KAL3396675.1"/>
    </source>
</evidence>
<dbReference type="GO" id="GO:0005524">
    <property type="term" value="F:ATP binding"/>
    <property type="evidence" value="ECO:0007669"/>
    <property type="project" value="UniProtKB-KW"/>
</dbReference>
<keyword evidence="4" id="KW-0540">Nuclease</keyword>
<dbReference type="Gene3D" id="3.30.420.10">
    <property type="entry name" value="Ribonuclease H-like superfamily/Ribonuclease H"/>
    <property type="match status" value="1"/>
</dbReference>
<dbReference type="PANTHER" id="PTHR42648:SF11">
    <property type="entry name" value="TRANSPOSON TY4-P GAG-POL POLYPROTEIN"/>
    <property type="match status" value="1"/>
</dbReference>
<dbReference type="InterPro" id="IPR036397">
    <property type="entry name" value="RNaseH_sf"/>
</dbReference>
<evidence type="ECO:0000256" key="10">
    <source>
        <dbReference type="ARBA" id="ARBA00022840"/>
    </source>
</evidence>
<keyword evidence="11" id="KW-0460">Magnesium</keyword>
<evidence type="ECO:0000256" key="17">
    <source>
        <dbReference type="ARBA" id="ARBA00023268"/>
    </source>
</evidence>
<keyword evidence="2" id="KW-1188">Viral release from host cell</keyword>
<feature type="compositionally biased region" description="Polar residues" evidence="19">
    <location>
        <begin position="209"/>
        <end position="226"/>
    </location>
</feature>
<keyword evidence="6" id="KW-0547">Nucleotide-binding</keyword>
<feature type="region of interest" description="Disordered" evidence="19">
    <location>
        <begin position="209"/>
        <end position="231"/>
    </location>
</feature>
<comment type="function">
    <text evidence="1">The aspartyl protease (PR) mediates the proteolytic cleavages of the Gag and Gag-Pol polyproteins after assembly of the VLP.</text>
</comment>
<keyword evidence="14" id="KW-0808">Transferase</keyword>
<dbReference type="PANTHER" id="PTHR42648">
    <property type="entry name" value="TRANSPOSASE, PUTATIVE-RELATED"/>
    <property type="match status" value="1"/>
</dbReference>
<keyword evidence="10" id="KW-0067">ATP-binding</keyword>
<keyword evidence="18" id="KW-0175">Coiled coil</keyword>
<feature type="region of interest" description="Disordered" evidence="19">
    <location>
        <begin position="252"/>
        <end position="274"/>
    </location>
</feature>
<evidence type="ECO:0000256" key="9">
    <source>
        <dbReference type="ARBA" id="ARBA00022801"/>
    </source>
</evidence>
<dbReference type="Pfam" id="PF25597">
    <property type="entry name" value="SH3_retrovirus"/>
    <property type="match status" value="1"/>
</dbReference>
<dbReference type="GO" id="GO:0004190">
    <property type="term" value="F:aspartic-type endopeptidase activity"/>
    <property type="evidence" value="ECO:0007669"/>
    <property type="project" value="UniProtKB-KW"/>
</dbReference>
<dbReference type="GO" id="GO:0006310">
    <property type="term" value="P:DNA recombination"/>
    <property type="evidence" value="ECO:0007669"/>
    <property type="project" value="UniProtKB-KW"/>
</dbReference>
<dbReference type="InterPro" id="IPR001584">
    <property type="entry name" value="Integrase_cat-core"/>
</dbReference>
<keyword evidence="15" id="KW-0917">Virion maturation</keyword>
<feature type="domain" description="Integrase catalytic" evidence="20">
    <location>
        <begin position="505"/>
        <end position="671"/>
    </location>
</feature>
<dbReference type="Pfam" id="PF22936">
    <property type="entry name" value="Pol_BBD"/>
    <property type="match status" value="1"/>
</dbReference>
<evidence type="ECO:0000256" key="5">
    <source>
        <dbReference type="ARBA" id="ARBA00022723"/>
    </source>
</evidence>
<proteinExistence type="predicted"/>
<evidence type="ECO:0000313" key="22">
    <source>
        <dbReference type="Proteomes" id="UP001627154"/>
    </source>
</evidence>
<evidence type="ECO:0000256" key="4">
    <source>
        <dbReference type="ARBA" id="ARBA00022722"/>
    </source>
</evidence>
<keyword evidence="5" id="KW-0479">Metal-binding</keyword>
<evidence type="ECO:0000256" key="6">
    <source>
        <dbReference type="ARBA" id="ARBA00022741"/>
    </source>
</evidence>
<dbReference type="InterPro" id="IPR012337">
    <property type="entry name" value="RNaseH-like_sf"/>
</dbReference>
<keyword evidence="14" id="KW-0239">DNA-directed DNA polymerase</keyword>
<evidence type="ECO:0000256" key="18">
    <source>
        <dbReference type="SAM" id="Coils"/>
    </source>
</evidence>
<gene>
    <name evidence="21" type="ORF">TKK_009543</name>
</gene>
<evidence type="ECO:0000256" key="13">
    <source>
        <dbReference type="ARBA" id="ARBA00022918"/>
    </source>
</evidence>
<dbReference type="GO" id="GO:0015074">
    <property type="term" value="P:DNA integration"/>
    <property type="evidence" value="ECO:0007669"/>
    <property type="project" value="UniProtKB-KW"/>
</dbReference>
<sequence length="1365" mass="155840">MSETTLNVKNISKFNGENFQLWKFQVRNIFVAHDLLEIVEGTEKKPETTATNAAAVKSWIKSNAEAMFVLSSSIEYSHLQYLITCNTAAEMWSKLSSIHEQKTSTNKLALTTKFHEHRMAAGDSIAQHISKIENMASQLKDIDVTVSDTMIQAKILGSLPTKFHPFISAWESVPEDKQTLDNLRERLLREENRLSNSDDTCHALASMTISNGKNQEKTQGNSGNNHNSKKRVKCNFCKKPGHLEKYCFAKKRQNRNANKNSRENADSQNSNVHENSSNYSAFVAHNNSTQFVPRDIKKYVSSDETEHWLLDSGASRHMCHRKDWFAEFAPTRVDEYIFFGDGSRRRVEGRGKIMIQRLVAGVWYAGEIRDVLYVPSFEVNLLKLIGELGVCTEKGMRVVHERNMAKLVSMSTGELLAEGVKLPNNLVCLFIKTVIKHEVNYASSAPLKIWHERLGHVNRDFLCKTFNANAVTGANFTDSKDYFCESCPVGKQIRLPFSRTRDHQRALAPGETLHTDLCGPMQTTSVGGARFFLLFKDDASNFRKVFFLKHKSDCFDALKFYILSVNTQFSKNVKVLRSDNGTEYLNNNVKEFLKNLGTRLVTSAPYTPQQNGRAEREMRSIVESARTMLLSKGLPTRLWAEAVNTAVYILNRTLNSSNSKQTPFEIWFGRKPDISHVRIFGSECFVQVPNVFRKKWDAKARKLILVGYENESMNYRLFDPDTGNISVSRNVTFNENALISGNKNVEEAQLLFKVNNDVECGAAADNEPENERESEPENERENEPENELDASVISLGANEDWQDARDAEQADEMDDNAEIARDGAYNLRARGNIQQPDWYGHRVYATFFDEPLTYRDAINREDSDLWKRAIADELEAHARNKTWEITELPKSRRAVGFKWAFKIKNPGNDGARRYKARLCAQGFSQEAGPDYDEIFSPVVRFESIRVLLAIAVRDKLYSAQFDVSTAYLNSTLAETIYMRVPDGLVVNKNNAALRLKKAIYGLKQSGRCWNERFDTFIKRIGFKQSNADKCVYIGVIDNCKVYLALYVDDGLILCEKRDTLNKMLRLLESEFKIVSGELKLFVGMEILHERNFIFISQRNYIDKVLKRFGMIDANEISTPADPHARLSTNNVTPNENVPYREAVGSLLFLSQVSRPDIAFATGVVSRYLDKYDESHWRAVKRIMRYLKATRNYGILYDPNCSREPLVAFSDADYANDMDTRRSTSGYAMMMCGGCVVWASRRQACVSLSTTEAEFIEASEATKEIVWLRKLLADIGCTCNDPTVLYMDNQSAIRLTRNPEFHRRSKHIDVRYHYIIEKIKENVIDSKFVKSGEQFADVLTKALPFDKFNVMRDYLNVIEYIPKIIK</sequence>
<evidence type="ECO:0000256" key="2">
    <source>
        <dbReference type="ARBA" id="ARBA00022612"/>
    </source>
</evidence>
<keyword evidence="22" id="KW-1185">Reference proteome</keyword>
<dbReference type="CDD" id="cd09272">
    <property type="entry name" value="RNase_HI_RT_Ty1"/>
    <property type="match status" value="1"/>
</dbReference>
<feature type="compositionally biased region" description="Basic and acidic residues" evidence="19">
    <location>
        <begin position="769"/>
        <end position="783"/>
    </location>
</feature>
<dbReference type="InterPro" id="IPR013103">
    <property type="entry name" value="RVT_2"/>
</dbReference>
<evidence type="ECO:0000256" key="19">
    <source>
        <dbReference type="SAM" id="MobiDB-lite"/>
    </source>
</evidence>
<evidence type="ECO:0000256" key="14">
    <source>
        <dbReference type="ARBA" id="ARBA00022932"/>
    </source>
</evidence>
<feature type="region of interest" description="Disordered" evidence="19">
    <location>
        <begin position="763"/>
        <end position="787"/>
    </location>
</feature>
<reference evidence="21 22" key="1">
    <citation type="journal article" date="2024" name="bioRxiv">
        <title>A reference genome for Trichogramma kaykai: A tiny desert-dwelling parasitoid wasp with competing sex-ratio distorters.</title>
        <authorList>
            <person name="Culotta J."/>
            <person name="Lindsey A.R."/>
        </authorList>
    </citation>
    <scope>NUCLEOTIDE SEQUENCE [LARGE SCALE GENOMIC DNA]</scope>
    <source>
        <strain evidence="21 22">KSX58</strain>
    </source>
</reference>
<dbReference type="InterPro" id="IPR054722">
    <property type="entry name" value="PolX-like_BBD"/>
</dbReference>
<dbReference type="InterPro" id="IPR039537">
    <property type="entry name" value="Retrotran_Ty1/copia-like"/>
</dbReference>
<dbReference type="GO" id="GO:0004519">
    <property type="term" value="F:endonuclease activity"/>
    <property type="evidence" value="ECO:0007669"/>
    <property type="project" value="UniProtKB-KW"/>
</dbReference>
<evidence type="ECO:0000256" key="12">
    <source>
        <dbReference type="ARBA" id="ARBA00022908"/>
    </source>
</evidence>
<dbReference type="InterPro" id="IPR057670">
    <property type="entry name" value="SH3_retrovirus"/>
</dbReference>
<dbReference type="Proteomes" id="UP001627154">
    <property type="component" value="Unassembled WGS sequence"/>
</dbReference>
<dbReference type="GO" id="GO:0003964">
    <property type="term" value="F:RNA-directed DNA polymerase activity"/>
    <property type="evidence" value="ECO:0007669"/>
    <property type="project" value="UniProtKB-KW"/>
</dbReference>
<keyword evidence="7" id="KW-0064">Aspartyl protease</keyword>
<dbReference type="InterPro" id="IPR043502">
    <property type="entry name" value="DNA/RNA_pol_sf"/>
</dbReference>
<dbReference type="EMBL" id="JBJJXI010000070">
    <property type="protein sequence ID" value="KAL3396675.1"/>
    <property type="molecule type" value="Genomic_DNA"/>
</dbReference>
<dbReference type="PROSITE" id="PS50994">
    <property type="entry name" value="INTEGRASE"/>
    <property type="match status" value="1"/>
</dbReference>
<dbReference type="Pfam" id="PF07727">
    <property type="entry name" value="RVT_2"/>
    <property type="match status" value="1"/>
</dbReference>
<dbReference type="GO" id="GO:0006508">
    <property type="term" value="P:proteolysis"/>
    <property type="evidence" value="ECO:0007669"/>
    <property type="project" value="UniProtKB-KW"/>
</dbReference>
<evidence type="ECO:0000256" key="1">
    <source>
        <dbReference type="ARBA" id="ARBA00002180"/>
    </source>
</evidence>
<evidence type="ECO:0000256" key="8">
    <source>
        <dbReference type="ARBA" id="ARBA00022759"/>
    </source>
</evidence>
<evidence type="ECO:0000256" key="7">
    <source>
        <dbReference type="ARBA" id="ARBA00022750"/>
    </source>
</evidence>
<dbReference type="SUPFAM" id="SSF56672">
    <property type="entry name" value="DNA/RNA polymerases"/>
    <property type="match status" value="1"/>
</dbReference>
<organism evidence="21 22">
    <name type="scientific">Trichogramma kaykai</name>
    <dbReference type="NCBI Taxonomy" id="54128"/>
    <lineage>
        <taxon>Eukaryota</taxon>
        <taxon>Metazoa</taxon>
        <taxon>Ecdysozoa</taxon>
        <taxon>Arthropoda</taxon>
        <taxon>Hexapoda</taxon>
        <taxon>Insecta</taxon>
        <taxon>Pterygota</taxon>
        <taxon>Neoptera</taxon>
        <taxon>Endopterygota</taxon>
        <taxon>Hymenoptera</taxon>
        <taxon>Apocrita</taxon>
        <taxon>Proctotrupomorpha</taxon>
        <taxon>Chalcidoidea</taxon>
        <taxon>Trichogrammatidae</taxon>
        <taxon>Trichogramma</taxon>
    </lineage>
</organism>
<keyword evidence="9" id="KW-0378">Hydrolase</keyword>
<dbReference type="GO" id="GO:0042575">
    <property type="term" value="C:DNA polymerase complex"/>
    <property type="evidence" value="ECO:0007669"/>
    <property type="project" value="UniProtKB-ARBA"/>
</dbReference>
<keyword evidence="3" id="KW-0645">Protease</keyword>
<protein>
    <recommendedName>
        <fullName evidence="20">Integrase catalytic domain-containing protein</fullName>
    </recommendedName>
</protein>
<evidence type="ECO:0000256" key="11">
    <source>
        <dbReference type="ARBA" id="ARBA00022842"/>
    </source>
</evidence>
<keyword evidence="16" id="KW-0233">DNA recombination</keyword>
<keyword evidence="14" id="KW-0548">Nucleotidyltransferase</keyword>
<dbReference type="GO" id="GO:0003887">
    <property type="term" value="F:DNA-directed DNA polymerase activity"/>
    <property type="evidence" value="ECO:0007669"/>
    <property type="project" value="UniProtKB-KW"/>
</dbReference>
<evidence type="ECO:0000259" key="20">
    <source>
        <dbReference type="PROSITE" id="PS50994"/>
    </source>
</evidence>
<dbReference type="Pfam" id="PF14223">
    <property type="entry name" value="Retrotran_gag_2"/>
    <property type="match status" value="1"/>
</dbReference>
<evidence type="ECO:0000256" key="3">
    <source>
        <dbReference type="ARBA" id="ARBA00022670"/>
    </source>
</evidence>
<keyword evidence="8" id="KW-0255">Endonuclease</keyword>
<feature type="coiled-coil region" evidence="18">
    <location>
        <begin position="173"/>
        <end position="200"/>
    </location>
</feature>
<comment type="caution">
    <text evidence="21">The sequence shown here is derived from an EMBL/GenBank/DDBJ whole genome shotgun (WGS) entry which is preliminary data.</text>
</comment>
<keyword evidence="13" id="KW-0695">RNA-directed DNA polymerase</keyword>
<name>A0ABD2WVA1_9HYME</name>
<keyword evidence="12" id="KW-0229">DNA integration</keyword>
<keyword evidence="17" id="KW-0511">Multifunctional enzyme</keyword>
<evidence type="ECO:0000256" key="16">
    <source>
        <dbReference type="ARBA" id="ARBA00023172"/>
    </source>
</evidence>
<evidence type="ECO:0000256" key="15">
    <source>
        <dbReference type="ARBA" id="ARBA00023113"/>
    </source>
</evidence>
<dbReference type="Pfam" id="PF13976">
    <property type="entry name" value="gag_pre-integrs"/>
    <property type="match status" value="1"/>
</dbReference>
<accession>A0ABD2WVA1</accession>
<dbReference type="InterPro" id="IPR025724">
    <property type="entry name" value="GAG-pre-integrase_dom"/>
</dbReference>
<dbReference type="GO" id="GO:0046872">
    <property type="term" value="F:metal ion binding"/>
    <property type="evidence" value="ECO:0007669"/>
    <property type="project" value="UniProtKB-KW"/>
</dbReference>